<feature type="domain" description="Amidase" evidence="1">
    <location>
        <begin position="20"/>
        <end position="176"/>
    </location>
</feature>
<organism evidence="2 3">
    <name type="scientific">Halalkalibacter wakoensis JCM 9140</name>
    <dbReference type="NCBI Taxonomy" id="1236970"/>
    <lineage>
        <taxon>Bacteria</taxon>
        <taxon>Bacillati</taxon>
        <taxon>Bacillota</taxon>
        <taxon>Bacilli</taxon>
        <taxon>Bacillales</taxon>
        <taxon>Bacillaceae</taxon>
        <taxon>Halalkalibacter</taxon>
    </lineage>
</organism>
<dbReference type="STRING" id="1236970.JCM9140_2132"/>
<name>W4Q414_9BACI</name>
<dbReference type="PANTHER" id="PTHR46310">
    <property type="entry name" value="AMIDASE 1"/>
    <property type="match status" value="1"/>
</dbReference>
<dbReference type="NCBIfam" id="NF006169">
    <property type="entry name" value="PRK08310.1"/>
    <property type="match status" value="1"/>
</dbReference>
<evidence type="ECO:0000313" key="2">
    <source>
        <dbReference type="EMBL" id="GAE26104.1"/>
    </source>
</evidence>
<keyword evidence="3" id="KW-1185">Reference proteome</keyword>
<feature type="domain" description="Amidase" evidence="1">
    <location>
        <begin position="269"/>
        <end position="382"/>
    </location>
</feature>
<dbReference type="AlphaFoldDB" id="W4Q414"/>
<protein>
    <submittedName>
        <fullName evidence="2">Amidase</fullName>
    </submittedName>
</protein>
<accession>W4Q414</accession>
<dbReference type="SUPFAM" id="SSF75304">
    <property type="entry name" value="Amidase signature (AS) enzymes"/>
    <property type="match status" value="1"/>
</dbReference>
<reference evidence="2" key="1">
    <citation type="journal article" date="2014" name="Genome Announc.">
        <title>Draft Genome Sequences of Three Alkaliphilic Bacillus Strains, Bacillus wakoensis JCM 9140T, Bacillus akibai JCM 9157T, and Bacillus hemicellulosilyticus JCM 9152T.</title>
        <authorList>
            <person name="Yuki M."/>
            <person name="Oshima K."/>
            <person name="Suda W."/>
            <person name="Oshida Y."/>
            <person name="Kitamura K."/>
            <person name="Iida T."/>
            <person name="Hattori M."/>
            <person name="Ohkuma M."/>
        </authorList>
    </citation>
    <scope>NUCLEOTIDE SEQUENCE [LARGE SCALE GENOMIC DNA]</scope>
    <source>
        <strain evidence="2">JCM 9140</strain>
    </source>
</reference>
<dbReference type="RefSeq" id="WP_034745331.1">
    <property type="nucleotide sequence ID" value="NZ_BAUT01000018.1"/>
</dbReference>
<dbReference type="EMBL" id="BAUT01000018">
    <property type="protein sequence ID" value="GAE26104.1"/>
    <property type="molecule type" value="Genomic_DNA"/>
</dbReference>
<dbReference type="InterPro" id="IPR036928">
    <property type="entry name" value="AS_sf"/>
</dbReference>
<proteinExistence type="predicted"/>
<dbReference type="Proteomes" id="UP000018890">
    <property type="component" value="Unassembled WGS sequence"/>
</dbReference>
<evidence type="ECO:0000313" key="3">
    <source>
        <dbReference type="Proteomes" id="UP000018890"/>
    </source>
</evidence>
<sequence>MKDHYNAFVDEEVIVNPLASGTLSGLTFAVKDVFPIKGVTASAGNPDWLKTHSPAATTAEVIQTLLHAGATLQGTTITDEIMYSLNGENAHYGTPVNPKANARIPGGSSSGSAVAVAADMVDFAIGTDTGGSVRIPAAYCGLYGIRPTHGRISIEGVIPLAKSFDTVGWMAKEAKLLLDVGESLTGELVSSLDDNPFTEILFGDDTWELADGESKKVLLSMVRQVEEEFDSKWTTVATEGLARWASCFRTLQGLEIWEAHGKWIKEVKPSFGPDIAARFEWASSLKQEDRPNEQKLREMIQTRMADLLGEDKLLIIPTTPGKAPLRNLSGAEIEKRRSETMQLSCIAGLAGLPQVAIPIEGEDGIPISISVIAGPNQDMRLLQWVYENRNRFM</sequence>
<dbReference type="InterPro" id="IPR023631">
    <property type="entry name" value="Amidase_dom"/>
</dbReference>
<comment type="caution">
    <text evidence="2">The sequence shown here is derived from an EMBL/GenBank/DDBJ whole genome shotgun (WGS) entry which is preliminary data.</text>
</comment>
<gene>
    <name evidence="2" type="ORF">JCM9140_2132</name>
</gene>
<dbReference type="InterPro" id="IPR020556">
    <property type="entry name" value="Amidase_CS"/>
</dbReference>
<dbReference type="OrthoDB" id="9811471at2"/>
<evidence type="ECO:0000259" key="1">
    <source>
        <dbReference type="Pfam" id="PF01425"/>
    </source>
</evidence>
<dbReference type="Gene3D" id="3.90.1300.10">
    <property type="entry name" value="Amidase signature (AS) domain"/>
    <property type="match status" value="1"/>
</dbReference>
<dbReference type="PROSITE" id="PS00571">
    <property type="entry name" value="AMIDASES"/>
    <property type="match status" value="1"/>
</dbReference>
<dbReference type="Pfam" id="PF01425">
    <property type="entry name" value="Amidase"/>
    <property type="match status" value="2"/>
</dbReference>
<dbReference type="PANTHER" id="PTHR46310:SF7">
    <property type="entry name" value="AMIDASE 1"/>
    <property type="match status" value="1"/>
</dbReference>